<name>A0ACC3A1S8_9EURO</name>
<evidence type="ECO:0000313" key="2">
    <source>
        <dbReference type="Proteomes" id="UP001172386"/>
    </source>
</evidence>
<evidence type="ECO:0000313" key="1">
    <source>
        <dbReference type="EMBL" id="KAJ9653807.1"/>
    </source>
</evidence>
<dbReference type="Proteomes" id="UP001172386">
    <property type="component" value="Unassembled WGS sequence"/>
</dbReference>
<keyword evidence="2" id="KW-1185">Reference proteome</keyword>
<protein>
    <submittedName>
        <fullName evidence="1">Peroxygenase 1</fullName>
    </submittedName>
</protein>
<sequence>MAEIETASYRIRYATEHDVPVILQQIKELASYERALHEVLATPEKLFDTLSFPTSSDEKVRNKPGFAKALLIIPTNSSLSSSTSNPAQQVSAELELETSTNADPTSFNPSSSDSSKDEVAGFALFFNNYSTWLAQPGIYLEDLFVRPAYRGKGFGKALLQALARECVKENYGRLEWWVLKWNKPSIAFYVSETIGASDLGEEWSPMRVTGEALVKLAESRAQ</sequence>
<dbReference type="EMBL" id="JAPDRQ010000140">
    <property type="protein sequence ID" value="KAJ9653807.1"/>
    <property type="molecule type" value="Genomic_DNA"/>
</dbReference>
<reference evidence="1" key="1">
    <citation type="submission" date="2022-10" db="EMBL/GenBank/DDBJ databases">
        <title>Culturing micro-colonial fungi from biological soil crusts in the Mojave desert and describing Neophaeococcomyces mojavensis, and introducing the new genera and species Taxawa tesnikishii.</title>
        <authorList>
            <person name="Kurbessoian T."/>
            <person name="Stajich J.E."/>
        </authorList>
    </citation>
    <scope>NUCLEOTIDE SEQUENCE</scope>
    <source>
        <strain evidence="1">JES_112</strain>
    </source>
</reference>
<organism evidence="1 2">
    <name type="scientific">Neophaeococcomyces mojaviensis</name>
    <dbReference type="NCBI Taxonomy" id="3383035"/>
    <lineage>
        <taxon>Eukaryota</taxon>
        <taxon>Fungi</taxon>
        <taxon>Dikarya</taxon>
        <taxon>Ascomycota</taxon>
        <taxon>Pezizomycotina</taxon>
        <taxon>Eurotiomycetes</taxon>
        <taxon>Chaetothyriomycetidae</taxon>
        <taxon>Chaetothyriales</taxon>
        <taxon>Chaetothyriales incertae sedis</taxon>
        <taxon>Neophaeococcomyces</taxon>
    </lineage>
</organism>
<accession>A0ACC3A1S8</accession>
<proteinExistence type="predicted"/>
<gene>
    <name evidence="1" type="primary">ats1</name>
    <name evidence="1" type="ORF">H2198_007035</name>
</gene>
<comment type="caution">
    <text evidence="1">The sequence shown here is derived from an EMBL/GenBank/DDBJ whole genome shotgun (WGS) entry which is preliminary data.</text>
</comment>